<proteinExistence type="predicted"/>
<gene>
    <name evidence="1" type="ORF">LBW59_16370</name>
</gene>
<name>A0AAW5ZQP9_RALSL</name>
<sequence length="51" mass="5355">MNMHEDNRGSPSSATFQGALIAAPIAAALAISGCTLQPGYVAPERRCHQPF</sequence>
<evidence type="ECO:0000313" key="1">
    <source>
        <dbReference type="EMBL" id="MDB0572336.1"/>
    </source>
</evidence>
<dbReference type="EMBL" id="JAIVFG010000027">
    <property type="protein sequence ID" value="MDB0572336.1"/>
    <property type="molecule type" value="Genomic_DNA"/>
</dbReference>
<organism evidence="1 2">
    <name type="scientific">Ralstonia solanacearum</name>
    <name type="common">Pseudomonas solanacearum</name>
    <dbReference type="NCBI Taxonomy" id="305"/>
    <lineage>
        <taxon>Bacteria</taxon>
        <taxon>Pseudomonadati</taxon>
        <taxon>Pseudomonadota</taxon>
        <taxon>Betaproteobacteria</taxon>
        <taxon>Burkholderiales</taxon>
        <taxon>Burkholderiaceae</taxon>
        <taxon>Ralstonia</taxon>
        <taxon>Ralstonia solanacearum species complex</taxon>
    </lineage>
</organism>
<reference evidence="1" key="1">
    <citation type="submission" date="2021-09" db="EMBL/GenBank/DDBJ databases">
        <title>Genomic analysis of Ralstonia spp.</title>
        <authorList>
            <person name="Aburjaile F."/>
            <person name="Ariute J.C."/>
            <person name="Pais A.K.L."/>
            <person name="Albuquerque G.M.R."/>
            <person name="Silva A.M.F."/>
            <person name="Brenig B."/>
            <person name="Azevedo V."/>
            <person name="Matiuzzi M."/>
            <person name="Ramos R."/>
            <person name="Goes-Neto A."/>
            <person name="Soares S."/>
            <person name="Iseppon A.M.B."/>
            <person name="Souza E."/>
            <person name="Gama M."/>
        </authorList>
    </citation>
    <scope>NUCLEOTIDE SEQUENCE</scope>
    <source>
        <strain evidence="1">CCRMRs91</strain>
    </source>
</reference>
<evidence type="ECO:0008006" key="3">
    <source>
        <dbReference type="Google" id="ProtNLM"/>
    </source>
</evidence>
<dbReference type="Proteomes" id="UP001144050">
    <property type="component" value="Unassembled WGS sequence"/>
</dbReference>
<dbReference type="RefSeq" id="WP_271656866.1">
    <property type="nucleotide sequence ID" value="NZ_JAIVFG010000027.1"/>
</dbReference>
<protein>
    <recommendedName>
        <fullName evidence="3">Lipoprotein transmembrane</fullName>
    </recommendedName>
</protein>
<evidence type="ECO:0000313" key="2">
    <source>
        <dbReference type="Proteomes" id="UP001144050"/>
    </source>
</evidence>
<comment type="caution">
    <text evidence="1">The sequence shown here is derived from an EMBL/GenBank/DDBJ whole genome shotgun (WGS) entry which is preliminary data.</text>
</comment>
<dbReference type="AlphaFoldDB" id="A0AAW5ZQP9"/>
<accession>A0AAW5ZQP9</accession>